<dbReference type="PANTHER" id="PTHR43011">
    <property type="entry name" value="IRON-SULFUR CLUSTER ASSEMBLY 2 HOMOLOG, MITOCHONDRIAL"/>
    <property type="match status" value="1"/>
</dbReference>
<dbReference type="NCBIfam" id="TIGR00049">
    <property type="entry name" value="iron-sulfur cluster assembly accessory protein"/>
    <property type="match status" value="1"/>
</dbReference>
<keyword evidence="5" id="KW-1185">Reference proteome</keyword>
<dbReference type="HOGENOM" id="CLU_069054_1_1_1"/>
<dbReference type="EMBL" id="KN822949">
    <property type="protein sequence ID" value="KIO33341.1"/>
    <property type="molecule type" value="Genomic_DNA"/>
</dbReference>
<evidence type="ECO:0000313" key="4">
    <source>
        <dbReference type="EMBL" id="KIO33341.1"/>
    </source>
</evidence>
<dbReference type="GO" id="GO:0051539">
    <property type="term" value="F:4 iron, 4 sulfur cluster binding"/>
    <property type="evidence" value="ECO:0007669"/>
    <property type="project" value="TreeGrafter"/>
</dbReference>
<gene>
    <name evidence="4" type="ORF">M407DRAFT_65655</name>
</gene>
<dbReference type="GO" id="GO:0005506">
    <property type="term" value="F:iron ion binding"/>
    <property type="evidence" value="ECO:0007669"/>
    <property type="project" value="TreeGrafter"/>
</dbReference>
<name>A0A0C3QV23_9AGAM</name>
<dbReference type="GO" id="GO:0051537">
    <property type="term" value="F:2 iron, 2 sulfur cluster binding"/>
    <property type="evidence" value="ECO:0007669"/>
    <property type="project" value="TreeGrafter"/>
</dbReference>
<dbReference type="GO" id="GO:0016226">
    <property type="term" value="P:iron-sulfur cluster assembly"/>
    <property type="evidence" value="ECO:0007669"/>
    <property type="project" value="InterPro"/>
</dbReference>
<comment type="similarity">
    <text evidence="1">Belongs to the HesB/IscA family.</text>
</comment>
<dbReference type="Proteomes" id="UP000054248">
    <property type="component" value="Unassembled WGS sequence"/>
</dbReference>
<dbReference type="InterPro" id="IPR035903">
    <property type="entry name" value="HesB-like_dom_sf"/>
</dbReference>
<evidence type="ECO:0000256" key="2">
    <source>
        <dbReference type="SAM" id="MobiDB-lite"/>
    </source>
</evidence>
<evidence type="ECO:0000313" key="5">
    <source>
        <dbReference type="Proteomes" id="UP000054248"/>
    </source>
</evidence>
<dbReference type="OrthoDB" id="1938621at2759"/>
<dbReference type="PANTHER" id="PTHR43011:SF1">
    <property type="entry name" value="IRON-SULFUR CLUSTER ASSEMBLY 2 HOMOLOG, MITOCHONDRIAL"/>
    <property type="match status" value="1"/>
</dbReference>
<dbReference type="SUPFAM" id="SSF89360">
    <property type="entry name" value="HesB-like domain"/>
    <property type="match status" value="1"/>
</dbReference>
<sequence length="164" mass="17878">MASAPRFASTSASPTLPEDAVPRSTLVSAPTKEELEREEVDVDWELLKDPSIRITERAAEQLRNIAMRDKDPDVALRVAVESGGCHGYQYKIELTSVKDSSGEFHFEHPTRHPSHVVVDPVSLTLVNGAIIDFAQELIGSSFMIVENPQAVGGCGCGVSWEAKF</sequence>
<reference evidence="5" key="2">
    <citation type="submission" date="2015-01" db="EMBL/GenBank/DDBJ databases">
        <title>Evolutionary Origins and Diversification of the Mycorrhizal Mutualists.</title>
        <authorList>
            <consortium name="DOE Joint Genome Institute"/>
            <consortium name="Mycorrhizal Genomics Consortium"/>
            <person name="Kohler A."/>
            <person name="Kuo A."/>
            <person name="Nagy L.G."/>
            <person name="Floudas D."/>
            <person name="Copeland A."/>
            <person name="Barry K.W."/>
            <person name="Cichocki N."/>
            <person name="Veneault-Fourrey C."/>
            <person name="LaButti K."/>
            <person name="Lindquist E.A."/>
            <person name="Lipzen A."/>
            <person name="Lundell T."/>
            <person name="Morin E."/>
            <person name="Murat C."/>
            <person name="Riley R."/>
            <person name="Ohm R."/>
            <person name="Sun H."/>
            <person name="Tunlid A."/>
            <person name="Henrissat B."/>
            <person name="Grigoriev I.V."/>
            <person name="Hibbett D.S."/>
            <person name="Martin F."/>
        </authorList>
    </citation>
    <scope>NUCLEOTIDE SEQUENCE [LARGE SCALE GENOMIC DNA]</scope>
    <source>
        <strain evidence="5">MUT 4182</strain>
    </source>
</reference>
<feature type="domain" description="Core" evidence="3">
    <location>
        <begin position="51"/>
        <end position="157"/>
    </location>
</feature>
<protein>
    <recommendedName>
        <fullName evidence="3">Core domain-containing protein</fullName>
    </recommendedName>
</protein>
<dbReference type="STRING" id="1051891.A0A0C3QV23"/>
<dbReference type="AlphaFoldDB" id="A0A0C3QV23"/>
<dbReference type="InterPro" id="IPR000361">
    <property type="entry name" value="ATAP_core_dom"/>
</dbReference>
<accession>A0A0C3QV23</accession>
<evidence type="ECO:0000259" key="3">
    <source>
        <dbReference type="Pfam" id="PF01521"/>
    </source>
</evidence>
<dbReference type="Gene3D" id="2.60.300.12">
    <property type="entry name" value="HesB-like domain"/>
    <property type="match status" value="1"/>
</dbReference>
<dbReference type="InterPro" id="IPR016092">
    <property type="entry name" value="ATAP"/>
</dbReference>
<organism evidence="4 5">
    <name type="scientific">Tulasnella calospora MUT 4182</name>
    <dbReference type="NCBI Taxonomy" id="1051891"/>
    <lineage>
        <taxon>Eukaryota</taxon>
        <taxon>Fungi</taxon>
        <taxon>Dikarya</taxon>
        <taxon>Basidiomycota</taxon>
        <taxon>Agaricomycotina</taxon>
        <taxon>Agaricomycetes</taxon>
        <taxon>Cantharellales</taxon>
        <taxon>Tulasnellaceae</taxon>
        <taxon>Tulasnella</taxon>
    </lineage>
</organism>
<dbReference type="GO" id="GO:0005739">
    <property type="term" value="C:mitochondrion"/>
    <property type="evidence" value="ECO:0007669"/>
    <property type="project" value="TreeGrafter"/>
</dbReference>
<proteinExistence type="inferred from homology"/>
<reference evidence="4 5" key="1">
    <citation type="submission" date="2014-04" db="EMBL/GenBank/DDBJ databases">
        <authorList>
            <consortium name="DOE Joint Genome Institute"/>
            <person name="Kuo A."/>
            <person name="Girlanda M."/>
            <person name="Perotto S."/>
            <person name="Kohler A."/>
            <person name="Nagy L.G."/>
            <person name="Floudas D."/>
            <person name="Copeland A."/>
            <person name="Barry K.W."/>
            <person name="Cichocki N."/>
            <person name="Veneault-Fourrey C."/>
            <person name="LaButti K."/>
            <person name="Lindquist E.A."/>
            <person name="Lipzen A."/>
            <person name="Lundell T."/>
            <person name="Morin E."/>
            <person name="Murat C."/>
            <person name="Sun H."/>
            <person name="Tunlid A."/>
            <person name="Henrissat B."/>
            <person name="Grigoriev I.V."/>
            <person name="Hibbett D.S."/>
            <person name="Martin F."/>
            <person name="Nordberg H.P."/>
            <person name="Cantor M.N."/>
            <person name="Hua S.X."/>
        </authorList>
    </citation>
    <scope>NUCLEOTIDE SEQUENCE [LARGE SCALE GENOMIC DNA]</scope>
    <source>
        <strain evidence="4 5">MUT 4182</strain>
    </source>
</reference>
<feature type="region of interest" description="Disordered" evidence="2">
    <location>
        <begin position="1"/>
        <end position="39"/>
    </location>
</feature>
<dbReference type="Pfam" id="PF01521">
    <property type="entry name" value="Fe-S_biosyn"/>
    <property type="match status" value="1"/>
</dbReference>
<evidence type="ECO:0000256" key="1">
    <source>
        <dbReference type="ARBA" id="ARBA00006718"/>
    </source>
</evidence>